<dbReference type="InterPro" id="IPR036638">
    <property type="entry name" value="HLH_DNA-bd_sf"/>
</dbReference>
<dbReference type="SUPFAM" id="SSF140500">
    <property type="entry name" value="BAS1536-like"/>
    <property type="match status" value="1"/>
</dbReference>
<organism evidence="1 2">
    <name type="scientific">Pullulanibacillus pueri</name>
    <dbReference type="NCBI Taxonomy" id="1437324"/>
    <lineage>
        <taxon>Bacteria</taxon>
        <taxon>Bacillati</taxon>
        <taxon>Bacillota</taxon>
        <taxon>Bacilli</taxon>
        <taxon>Bacillales</taxon>
        <taxon>Sporolactobacillaceae</taxon>
        <taxon>Pullulanibacillus</taxon>
    </lineage>
</organism>
<dbReference type="AlphaFoldDB" id="A0A8J2ZXY5"/>
<dbReference type="GO" id="GO:0046983">
    <property type="term" value="F:protein dimerization activity"/>
    <property type="evidence" value="ECO:0007669"/>
    <property type="project" value="InterPro"/>
</dbReference>
<dbReference type="Pfam" id="PF09388">
    <property type="entry name" value="SpoOE-like"/>
    <property type="match status" value="1"/>
</dbReference>
<evidence type="ECO:0008006" key="3">
    <source>
        <dbReference type="Google" id="ProtNLM"/>
    </source>
</evidence>
<evidence type="ECO:0000313" key="1">
    <source>
        <dbReference type="EMBL" id="GGH85231.1"/>
    </source>
</evidence>
<comment type="caution">
    <text evidence="1">The sequence shown here is derived from an EMBL/GenBank/DDBJ whole genome shotgun (WGS) entry which is preliminary data.</text>
</comment>
<name>A0A8J2ZXY5_9BACL</name>
<sequence length="62" mass="7321">MLKLEAMKENDLMASISKKRKEMLEVAKLRGLVNHETVRQSHELDNLIVVYQKRFTTICNFK</sequence>
<dbReference type="EMBL" id="BMFV01000025">
    <property type="protein sequence ID" value="GGH85231.1"/>
    <property type="molecule type" value="Genomic_DNA"/>
</dbReference>
<dbReference type="Proteomes" id="UP000656813">
    <property type="component" value="Unassembled WGS sequence"/>
</dbReference>
<reference evidence="1" key="2">
    <citation type="submission" date="2020-09" db="EMBL/GenBank/DDBJ databases">
        <authorList>
            <person name="Sun Q."/>
            <person name="Zhou Y."/>
        </authorList>
    </citation>
    <scope>NUCLEOTIDE SEQUENCE</scope>
    <source>
        <strain evidence="1">CGMCC 1.12777</strain>
    </source>
</reference>
<dbReference type="InterPro" id="IPR037208">
    <property type="entry name" value="Spo0E-like_sf"/>
</dbReference>
<reference evidence="1" key="1">
    <citation type="journal article" date="2014" name="Int. J. Syst. Evol. Microbiol.">
        <title>Complete genome sequence of Corynebacterium casei LMG S-19264T (=DSM 44701T), isolated from a smear-ripened cheese.</title>
        <authorList>
            <consortium name="US DOE Joint Genome Institute (JGI-PGF)"/>
            <person name="Walter F."/>
            <person name="Albersmeier A."/>
            <person name="Kalinowski J."/>
            <person name="Ruckert C."/>
        </authorList>
    </citation>
    <scope>NUCLEOTIDE SEQUENCE</scope>
    <source>
        <strain evidence="1">CGMCC 1.12777</strain>
    </source>
</reference>
<dbReference type="GO" id="GO:0043937">
    <property type="term" value="P:regulation of sporulation"/>
    <property type="evidence" value="ECO:0007669"/>
    <property type="project" value="InterPro"/>
</dbReference>
<dbReference type="InterPro" id="IPR018540">
    <property type="entry name" value="Spo0E-like"/>
</dbReference>
<evidence type="ECO:0000313" key="2">
    <source>
        <dbReference type="Proteomes" id="UP000656813"/>
    </source>
</evidence>
<protein>
    <recommendedName>
        <fullName evidence="3">Aspartyl-phosphate phosphatase Spo0E family protein</fullName>
    </recommendedName>
</protein>
<dbReference type="RefSeq" id="WP_229745611.1">
    <property type="nucleotide sequence ID" value="NZ_BMFV01000025.1"/>
</dbReference>
<gene>
    <name evidence="1" type="ORF">GCM10007096_30140</name>
</gene>
<proteinExistence type="predicted"/>
<accession>A0A8J2ZXY5</accession>
<dbReference type="Gene3D" id="4.10.280.10">
    <property type="entry name" value="Helix-loop-helix DNA-binding domain"/>
    <property type="match status" value="1"/>
</dbReference>
<keyword evidence="2" id="KW-1185">Reference proteome</keyword>